<feature type="transmembrane region" description="Helical" evidence="1">
    <location>
        <begin position="390"/>
        <end position="408"/>
    </location>
</feature>
<sequence>MLLLTGATGVGVAQAGEIDAVGSPDLNAFAPDKEVTAGTNEALTVQIGNEGNFVSGSASDRDFVTTARGVSVALNGGGTPITVETGQQTIGEVSTTDIKTPQFDIVIPDSAEPGRYTLTAKLSYTYTSKARTSQGDVAQSAQDDRTVTRDVVVQVTDDPRFAVEEIDSTLRVGEEGEITGQLRNIGADDARSVEVRFAPDSDTVIATTNEVAVDDIPAGDSARFSIPVEVTTEAEAVPREFDLPVSYRNADTGIRGEDDDPSFRVDIAESRDTLIVEPVSPTVAAGSTKSLDLRVTNNRDETLEDIEGKLFVDDPLDSANDETFTTALEPNETTTVTVDLSASEGATIKSYPVSMDFRYTDSDGDSKLTDSYRLSIDVTEPSDDGGGLPLGPLVIGLVVVGGVGGVLWRRRNSETTDVSGLDNE</sequence>
<evidence type="ECO:0000313" key="3">
    <source>
        <dbReference type="Proteomes" id="UP000281564"/>
    </source>
</evidence>
<evidence type="ECO:0008006" key="4">
    <source>
        <dbReference type="Google" id="ProtNLM"/>
    </source>
</evidence>
<organism evidence="2 3">
    <name type="scientific">Halonotius pteroides</name>
    <dbReference type="NCBI Taxonomy" id="268735"/>
    <lineage>
        <taxon>Archaea</taxon>
        <taxon>Methanobacteriati</taxon>
        <taxon>Methanobacteriota</taxon>
        <taxon>Stenosarchaea group</taxon>
        <taxon>Halobacteria</taxon>
        <taxon>Halobacteriales</taxon>
        <taxon>Haloferacaceae</taxon>
        <taxon>Halonotius</taxon>
    </lineage>
</organism>
<reference evidence="2 3" key="1">
    <citation type="submission" date="2018-06" db="EMBL/GenBank/DDBJ databases">
        <title>Halonotius sp. F13-13 a new haloarchaeeon isolated from a solar saltern from Isla Cristina, Huelva, Spain.</title>
        <authorList>
            <person name="Duran-Viseras A."/>
            <person name="Sanchez-Porro C."/>
            <person name="Ventosa A."/>
        </authorList>
    </citation>
    <scope>NUCLEOTIDE SEQUENCE [LARGE SCALE GENOMIC DNA]</scope>
    <source>
        <strain evidence="2 3">CECT 7525</strain>
    </source>
</reference>
<proteinExistence type="predicted"/>
<gene>
    <name evidence="2" type="ORF">DP106_09225</name>
</gene>
<dbReference type="EMBL" id="QMDW01000011">
    <property type="protein sequence ID" value="RJX49367.1"/>
    <property type="molecule type" value="Genomic_DNA"/>
</dbReference>
<evidence type="ECO:0000313" key="2">
    <source>
        <dbReference type="EMBL" id="RJX49367.1"/>
    </source>
</evidence>
<keyword evidence="3" id="KW-1185">Reference proteome</keyword>
<keyword evidence="1" id="KW-1133">Transmembrane helix</keyword>
<dbReference type="PANTHER" id="PTHR35902">
    <property type="entry name" value="S-LAYER DOMAIN-LIKE PROTEIN-RELATED"/>
    <property type="match status" value="1"/>
</dbReference>
<dbReference type="PANTHER" id="PTHR35902:SF3">
    <property type="entry name" value="NPCBM-ASSOCIATED, NEW3 DOMAIN OF ALPHA-GALACTOSIDASE"/>
    <property type="match status" value="1"/>
</dbReference>
<name>A0A3A6QMP9_9EURY</name>
<evidence type="ECO:0000256" key="1">
    <source>
        <dbReference type="SAM" id="Phobius"/>
    </source>
</evidence>
<dbReference type="AlphaFoldDB" id="A0A3A6QMP9"/>
<dbReference type="Gene3D" id="2.60.40.10">
    <property type="entry name" value="Immunoglobulins"/>
    <property type="match status" value="1"/>
</dbReference>
<protein>
    <recommendedName>
        <fullName evidence="4">Exo-alpha-sialidase</fullName>
    </recommendedName>
</protein>
<keyword evidence="1" id="KW-0812">Transmembrane</keyword>
<dbReference type="Proteomes" id="UP000281564">
    <property type="component" value="Unassembled WGS sequence"/>
</dbReference>
<comment type="caution">
    <text evidence="2">The sequence shown here is derived from an EMBL/GenBank/DDBJ whole genome shotgun (WGS) entry which is preliminary data.</text>
</comment>
<dbReference type="InterPro" id="IPR013783">
    <property type="entry name" value="Ig-like_fold"/>
</dbReference>
<keyword evidence="1" id="KW-0472">Membrane</keyword>
<accession>A0A3A6QMP9</accession>